<dbReference type="InterPro" id="IPR004843">
    <property type="entry name" value="Calcineurin-like_PHP"/>
</dbReference>
<organism evidence="7 8">
    <name type="scientific">Bacillus cereus VD133</name>
    <dbReference type="NCBI Taxonomy" id="1053233"/>
    <lineage>
        <taxon>Bacteria</taxon>
        <taxon>Bacillati</taxon>
        <taxon>Bacillota</taxon>
        <taxon>Bacilli</taxon>
        <taxon>Bacillales</taxon>
        <taxon>Bacillaceae</taxon>
        <taxon>Bacillus</taxon>
        <taxon>Bacillus cereus group</taxon>
    </lineage>
</organism>
<name>A0A9W5PPM3_BACCE</name>
<dbReference type="FunFam" id="3.60.21.10:FF:000028">
    <property type="entry name" value="Putative metallophosphoesterase"/>
    <property type="match status" value="1"/>
</dbReference>
<keyword evidence="5" id="KW-1133">Transmembrane helix</keyword>
<evidence type="ECO:0000313" key="8">
    <source>
        <dbReference type="Proteomes" id="UP000014018"/>
    </source>
</evidence>
<accession>A0A9W5PPM3</accession>
<evidence type="ECO:0000259" key="6">
    <source>
        <dbReference type="Pfam" id="PF00149"/>
    </source>
</evidence>
<proteinExistence type="inferred from homology"/>
<dbReference type="Gene3D" id="3.60.21.10">
    <property type="match status" value="1"/>
</dbReference>
<comment type="cofactor">
    <cofactor evidence="1">
        <name>a divalent metal cation</name>
        <dbReference type="ChEBI" id="CHEBI:60240"/>
    </cofactor>
</comment>
<protein>
    <submittedName>
        <fullName evidence="7">Phosphoesterase</fullName>
    </submittedName>
</protein>
<sequence length="299" mass="34474">MKTLRYTHIFMKHITRRNFLKIGMRTCLYSFITSSIGYYYAKYIEPHFISFTQHTLKSQLIPKSFHGMKILQFSDLHLGYYFSLQHLSKVVSKINAVNPDIVLFTGDLIDNYQTYTDTPFVASILKNIQAPFGKFAIYGNHDHGGYGTEYYEHIMRESGFELLLNSEKRIRLMDNSEISIFGLDDILLGKPKIEKTLEHARQSTYNIVLVHEPDIAPKVSKYPINLQLSGHSHGGQVQIPFLGAIITPSLAKDYIEGFYTIQDLTLYVNRGLGRTRVPFRFMSKPEITIFSKVRTQRLA</sequence>
<feature type="transmembrane region" description="Helical" evidence="5">
    <location>
        <begin position="20"/>
        <end position="41"/>
    </location>
</feature>
<comment type="similarity">
    <text evidence="4">Belongs to the metallophosphoesterase superfamily.</text>
</comment>
<evidence type="ECO:0000313" key="7">
    <source>
        <dbReference type="EMBL" id="EOO32258.1"/>
    </source>
</evidence>
<keyword evidence="5" id="KW-0812">Transmembrane</keyword>
<dbReference type="SUPFAM" id="SSF56300">
    <property type="entry name" value="Metallo-dependent phosphatases"/>
    <property type="match status" value="1"/>
</dbReference>
<gene>
    <name evidence="7" type="ORF">IIU_04296</name>
</gene>
<dbReference type="AlphaFoldDB" id="A0A9W5PPM3"/>
<dbReference type="Proteomes" id="UP000014018">
    <property type="component" value="Unassembled WGS sequence"/>
</dbReference>
<evidence type="ECO:0000256" key="5">
    <source>
        <dbReference type="SAM" id="Phobius"/>
    </source>
</evidence>
<dbReference type="Pfam" id="PF00149">
    <property type="entry name" value="Metallophos"/>
    <property type="match status" value="1"/>
</dbReference>
<evidence type="ECO:0000256" key="4">
    <source>
        <dbReference type="ARBA" id="ARBA00061089"/>
    </source>
</evidence>
<dbReference type="GO" id="GO:0016020">
    <property type="term" value="C:membrane"/>
    <property type="evidence" value="ECO:0007669"/>
    <property type="project" value="GOC"/>
</dbReference>
<evidence type="ECO:0000256" key="2">
    <source>
        <dbReference type="ARBA" id="ARBA00022723"/>
    </source>
</evidence>
<dbReference type="PANTHER" id="PTHR31302:SF25">
    <property type="entry name" value="PHOSPHOESTERASE"/>
    <property type="match status" value="1"/>
</dbReference>
<dbReference type="InterPro" id="IPR051158">
    <property type="entry name" value="Metallophosphoesterase_sf"/>
</dbReference>
<dbReference type="InterPro" id="IPR029052">
    <property type="entry name" value="Metallo-depent_PP-like"/>
</dbReference>
<keyword evidence="5" id="KW-0472">Membrane</keyword>
<dbReference type="PANTHER" id="PTHR31302">
    <property type="entry name" value="TRANSMEMBRANE PROTEIN WITH METALLOPHOSPHOESTERASE DOMAIN-RELATED"/>
    <property type="match status" value="1"/>
</dbReference>
<dbReference type="GO" id="GO:0008758">
    <property type="term" value="F:UDP-2,3-diacylglucosamine hydrolase activity"/>
    <property type="evidence" value="ECO:0007669"/>
    <property type="project" value="TreeGrafter"/>
</dbReference>
<keyword evidence="2" id="KW-0479">Metal-binding</keyword>
<dbReference type="GO" id="GO:0009245">
    <property type="term" value="P:lipid A biosynthetic process"/>
    <property type="evidence" value="ECO:0007669"/>
    <property type="project" value="TreeGrafter"/>
</dbReference>
<dbReference type="GO" id="GO:0046872">
    <property type="term" value="F:metal ion binding"/>
    <property type="evidence" value="ECO:0007669"/>
    <property type="project" value="UniProtKB-KW"/>
</dbReference>
<reference evidence="7 8" key="1">
    <citation type="submission" date="2012-12" db="EMBL/GenBank/DDBJ databases">
        <title>The Genome Sequence of Bacillus cereus VD133.</title>
        <authorList>
            <consortium name="The Broad Institute Genome Sequencing Platform"/>
            <consortium name="The Broad Institute Genome Sequencing Center for Infectious Disease"/>
            <person name="Feldgarden M."/>
            <person name="Van der Auwera G.A."/>
            <person name="Mahillon J."/>
            <person name="Duprez V."/>
            <person name="Timmery S."/>
            <person name="Mattelet C."/>
            <person name="Dierick K."/>
            <person name="Sun M."/>
            <person name="Yu Z."/>
            <person name="Zhu L."/>
            <person name="Hu X."/>
            <person name="Shank E.B."/>
            <person name="Swiecicka I."/>
            <person name="Hansen B.M."/>
            <person name="Andrup L."/>
            <person name="Walker B."/>
            <person name="Young S.K."/>
            <person name="Zeng Q."/>
            <person name="Gargeya S."/>
            <person name="Fitzgerald M."/>
            <person name="Haas B."/>
            <person name="Abouelleil A."/>
            <person name="Alvarado L."/>
            <person name="Arachchi H.M."/>
            <person name="Berlin A.M."/>
            <person name="Chapman S.B."/>
            <person name="Dewar J."/>
            <person name="Goldberg J."/>
            <person name="Griggs A."/>
            <person name="Gujja S."/>
            <person name="Hansen M."/>
            <person name="Howarth C."/>
            <person name="Imamovic A."/>
            <person name="Larimer J."/>
            <person name="McCowan C."/>
            <person name="Murphy C."/>
            <person name="Neiman D."/>
            <person name="Pearson M."/>
            <person name="Priest M."/>
            <person name="Roberts A."/>
            <person name="Saif S."/>
            <person name="Shea T."/>
            <person name="Sisk P."/>
            <person name="Sykes S."/>
            <person name="Wortman J."/>
            <person name="Nusbaum C."/>
            <person name="Birren B."/>
        </authorList>
    </citation>
    <scope>NUCLEOTIDE SEQUENCE [LARGE SCALE GENOMIC DNA]</scope>
    <source>
        <strain evidence="7 8">VD133</strain>
    </source>
</reference>
<evidence type="ECO:0000256" key="1">
    <source>
        <dbReference type="ARBA" id="ARBA00001968"/>
    </source>
</evidence>
<comment type="caution">
    <text evidence="7">The sequence shown here is derived from an EMBL/GenBank/DDBJ whole genome shotgun (WGS) entry which is preliminary data.</text>
</comment>
<evidence type="ECO:0000256" key="3">
    <source>
        <dbReference type="ARBA" id="ARBA00022801"/>
    </source>
</evidence>
<feature type="domain" description="Calcineurin-like phosphoesterase" evidence="6">
    <location>
        <begin position="68"/>
        <end position="234"/>
    </location>
</feature>
<keyword evidence="3" id="KW-0378">Hydrolase</keyword>
<dbReference type="CDD" id="cd07385">
    <property type="entry name" value="MPP_YkuE_C"/>
    <property type="match status" value="1"/>
</dbReference>
<dbReference type="EMBL" id="AHFB01000070">
    <property type="protein sequence ID" value="EOO32258.1"/>
    <property type="molecule type" value="Genomic_DNA"/>
</dbReference>